<evidence type="ECO:0000313" key="1">
    <source>
        <dbReference type="EMBL" id="KAJ4724804.1"/>
    </source>
</evidence>
<proteinExistence type="predicted"/>
<dbReference type="Proteomes" id="UP001164539">
    <property type="component" value="Chromosome 2"/>
</dbReference>
<comment type="caution">
    <text evidence="1">The sequence shown here is derived from an EMBL/GenBank/DDBJ whole genome shotgun (WGS) entry which is preliminary data.</text>
</comment>
<reference evidence="1 2" key="1">
    <citation type="journal article" date="2023" name="Science">
        <title>Complex scaffold remodeling in plant triterpene biosynthesis.</title>
        <authorList>
            <person name="De La Pena R."/>
            <person name="Hodgson H."/>
            <person name="Liu J.C."/>
            <person name="Stephenson M.J."/>
            <person name="Martin A.C."/>
            <person name="Owen C."/>
            <person name="Harkess A."/>
            <person name="Leebens-Mack J."/>
            <person name="Jimenez L.E."/>
            <person name="Osbourn A."/>
            <person name="Sattely E.S."/>
        </authorList>
    </citation>
    <scope>NUCLEOTIDE SEQUENCE [LARGE SCALE GENOMIC DNA]</scope>
    <source>
        <strain evidence="2">cv. JPN11</strain>
        <tissue evidence="1">Leaf</tissue>
    </source>
</reference>
<name>A0ACC1YNT1_MELAZ</name>
<gene>
    <name evidence="1" type="ORF">OWV82_003749</name>
</gene>
<keyword evidence="2" id="KW-1185">Reference proteome</keyword>
<organism evidence="1 2">
    <name type="scientific">Melia azedarach</name>
    <name type="common">Chinaberry tree</name>
    <dbReference type="NCBI Taxonomy" id="155640"/>
    <lineage>
        <taxon>Eukaryota</taxon>
        <taxon>Viridiplantae</taxon>
        <taxon>Streptophyta</taxon>
        <taxon>Embryophyta</taxon>
        <taxon>Tracheophyta</taxon>
        <taxon>Spermatophyta</taxon>
        <taxon>Magnoliopsida</taxon>
        <taxon>eudicotyledons</taxon>
        <taxon>Gunneridae</taxon>
        <taxon>Pentapetalae</taxon>
        <taxon>rosids</taxon>
        <taxon>malvids</taxon>
        <taxon>Sapindales</taxon>
        <taxon>Meliaceae</taxon>
        <taxon>Melia</taxon>
    </lineage>
</organism>
<protein>
    <submittedName>
        <fullName evidence="1">Zinc finger protein</fullName>
    </submittedName>
</protein>
<sequence length="348" mass="39616">MGLRSYHVQDHSNNLCFQAPTFIEWLKPSASPSSSSSSSPSSSSNSSFTQQFHFTNPMNILKLPLVYQQQQQQQQQPEVLNGGIQCLPLLSRFTERKTLKEEEEDHMQVKESSLGIKEEKIEKVTVALHIGLPNTGDSDVENKDFDTKKEELINKKSFHGCNSFNKDNRFWIPTPAQILVGPMQFACSICSKTFNRYNNMQMHMWGHGSEYRKGPDSLKGTQPAAMLRLPCYCCAQGCKNNINHPRAKPLKDFRTLQTHFKRKHGAKPFMCRKCGKTFAVKGDWRTHEKNCGKLWYCTCGSDFKHKRSLKDHIRSFGKGHSPHPSLDGFEDEKECVTTGSEDEVANHP</sequence>
<dbReference type="EMBL" id="CM051395">
    <property type="protein sequence ID" value="KAJ4724804.1"/>
    <property type="molecule type" value="Genomic_DNA"/>
</dbReference>
<evidence type="ECO:0000313" key="2">
    <source>
        <dbReference type="Proteomes" id="UP001164539"/>
    </source>
</evidence>
<accession>A0ACC1YNT1</accession>